<protein>
    <submittedName>
        <fullName evidence="16">p73-like protein</fullName>
    </submittedName>
</protein>
<dbReference type="InterPro" id="IPR001660">
    <property type="entry name" value="SAM"/>
</dbReference>
<dbReference type="InterPro" id="IPR036674">
    <property type="entry name" value="p53_tetramer_sf"/>
</dbReference>
<name>Q0JRM9_HALTU</name>
<dbReference type="Pfam" id="PF00870">
    <property type="entry name" value="P53"/>
    <property type="match status" value="1"/>
</dbReference>
<keyword evidence="5 12" id="KW-0862">Zinc</keyword>
<dbReference type="PROSITE" id="PS50105">
    <property type="entry name" value="SAM_DOMAIN"/>
    <property type="match status" value="1"/>
</dbReference>
<dbReference type="InterPro" id="IPR010991">
    <property type="entry name" value="p53_tetrameristn"/>
</dbReference>
<evidence type="ECO:0000256" key="13">
    <source>
        <dbReference type="PIRSR" id="PIRSR602117-2"/>
    </source>
</evidence>
<reference evidence="16" key="1">
    <citation type="submission" date="2006-08" db="EMBL/GenBank/DDBJ databases">
        <title>Molecular cloning of molluscan p53-like cDNA in the abalone Haliotis tuberculata.</title>
        <authorList>
            <person name="Farcy E."/>
            <person name="Fleury C."/>
            <person name="Fievet B."/>
            <person name="Lebel J.M."/>
        </authorList>
    </citation>
    <scope>NUCLEOTIDE SEQUENCE</scope>
    <source>
        <tissue evidence="16">Hemolymph</tissue>
    </source>
</reference>
<keyword evidence="10" id="KW-0804">Transcription</keyword>
<dbReference type="Pfam" id="PF08563">
    <property type="entry name" value="P53_TAD"/>
    <property type="match status" value="1"/>
</dbReference>
<proteinExistence type="evidence at transcript level"/>
<evidence type="ECO:0000259" key="15">
    <source>
        <dbReference type="PROSITE" id="PS50105"/>
    </source>
</evidence>
<feature type="site" description="Interaction with DNA" evidence="13">
    <location>
        <position position="159"/>
    </location>
</feature>
<evidence type="ECO:0000256" key="11">
    <source>
        <dbReference type="ARBA" id="ARBA00023242"/>
    </source>
</evidence>
<evidence type="ECO:0000256" key="4">
    <source>
        <dbReference type="ARBA" id="ARBA00022723"/>
    </source>
</evidence>
<feature type="domain" description="SAM" evidence="15">
    <location>
        <begin position="484"/>
        <end position="532"/>
    </location>
</feature>
<dbReference type="CDD" id="cd08367">
    <property type="entry name" value="P53"/>
    <property type="match status" value="1"/>
</dbReference>
<comment type="similarity">
    <text evidence="2">Belongs to the p53 family.</text>
</comment>
<evidence type="ECO:0000256" key="1">
    <source>
        <dbReference type="ARBA" id="ARBA00004123"/>
    </source>
</evidence>
<dbReference type="Gene3D" id="4.10.170.10">
    <property type="entry name" value="p53-like tetramerisation domain"/>
    <property type="match status" value="1"/>
</dbReference>
<evidence type="ECO:0000256" key="14">
    <source>
        <dbReference type="SAM" id="MobiDB-lite"/>
    </source>
</evidence>
<keyword evidence="8" id="KW-0238">DNA-binding</keyword>
<comment type="subcellular location">
    <subcellularLocation>
        <location evidence="1">Nucleus</location>
    </subcellularLocation>
</comment>
<dbReference type="GO" id="GO:0046872">
    <property type="term" value="F:metal ion binding"/>
    <property type="evidence" value="ECO:0007669"/>
    <property type="project" value="UniProtKB-KW"/>
</dbReference>
<evidence type="ECO:0000256" key="9">
    <source>
        <dbReference type="ARBA" id="ARBA00023159"/>
    </source>
</evidence>
<evidence type="ECO:0000256" key="5">
    <source>
        <dbReference type="ARBA" id="ARBA00022833"/>
    </source>
</evidence>
<dbReference type="InterPro" id="IPR002117">
    <property type="entry name" value="p53_tumour_suppressor"/>
</dbReference>
<feature type="compositionally biased region" description="Polar residues" evidence="14">
    <location>
        <begin position="90"/>
        <end position="109"/>
    </location>
</feature>
<dbReference type="GO" id="GO:0000978">
    <property type="term" value="F:RNA polymerase II cis-regulatory region sequence-specific DNA binding"/>
    <property type="evidence" value="ECO:0007669"/>
    <property type="project" value="TreeGrafter"/>
</dbReference>
<dbReference type="CDD" id="cd09503">
    <property type="entry name" value="SAM_tumor-p63_p73"/>
    <property type="match status" value="1"/>
</dbReference>
<dbReference type="PANTHER" id="PTHR11447:SF16">
    <property type="entry name" value="P53 PROTEIN LONG FORM VARIANT 1"/>
    <property type="match status" value="1"/>
</dbReference>
<keyword evidence="6" id="KW-0832">Ubl conjugation</keyword>
<keyword evidence="11" id="KW-0539">Nucleus</keyword>
<evidence type="ECO:0000256" key="6">
    <source>
        <dbReference type="ARBA" id="ARBA00022843"/>
    </source>
</evidence>
<feature type="binding site" evidence="12">
    <location>
        <position position="218"/>
    </location>
    <ligand>
        <name>Zn(2+)</name>
        <dbReference type="ChEBI" id="CHEBI:29105"/>
    </ligand>
</feature>
<feature type="compositionally biased region" description="Polar residues" evidence="14">
    <location>
        <begin position="124"/>
        <end position="141"/>
    </location>
</feature>
<dbReference type="PANTHER" id="PTHR11447">
    <property type="entry name" value="CELLULAR TUMOR ANTIGEN P53"/>
    <property type="match status" value="1"/>
</dbReference>
<feature type="compositionally biased region" description="Low complexity" evidence="14">
    <location>
        <begin position="437"/>
        <end position="456"/>
    </location>
</feature>
<accession>Q0JRM9</accession>
<dbReference type="SUPFAM" id="SSF47769">
    <property type="entry name" value="SAM/Pointed domain"/>
    <property type="match status" value="1"/>
</dbReference>
<gene>
    <name evidence="16" type="primary">p73</name>
</gene>
<dbReference type="InterPro" id="IPR011615">
    <property type="entry name" value="p53_DNA-bd"/>
</dbReference>
<evidence type="ECO:0000256" key="8">
    <source>
        <dbReference type="ARBA" id="ARBA00023125"/>
    </source>
</evidence>
<feature type="binding site" evidence="12">
    <location>
        <position position="215"/>
    </location>
    <ligand>
        <name>Zn(2+)</name>
        <dbReference type="ChEBI" id="CHEBI:29105"/>
    </ligand>
</feature>
<feature type="region of interest" description="Disordered" evidence="14">
    <location>
        <begin position="427"/>
        <end position="456"/>
    </location>
</feature>
<dbReference type="Gene3D" id="2.60.40.720">
    <property type="match status" value="1"/>
</dbReference>
<dbReference type="GO" id="GO:0006915">
    <property type="term" value="P:apoptotic process"/>
    <property type="evidence" value="ECO:0007669"/>
    <property type="project" value="UniProtKB-KW"/>
</dbReference>
<dbReference type="GO" id="GO:0005634">
    <property type="term" value="C:nucleus"/>
    <property type="evidence" value="ECO:0007669"/>
    <property type="project" value="UniProtKB-SubCell"/>
</dbReference>
<evidence type="ECO:0000256" key="3">
    <source>
        <dbReference type="ARBA" id="ARBA00022703"/>
    </source>
</evidence>
<dbReference type="InterPro" id="IPR013761">
    <property type="entry name" value="SAM/pointed_sf"/>
</dbReference>
<dbReference type="SUPFAM" id="SSF49417">
    <property type="entry name" value="p53-like transcription factors"/>
    <property type="match status" value="1"/>
</dbReference>
<dbReference type="InterPro" id="IPR008967">
    <property type="entry name" value="p53-like_TF_DNA-bd_sf"/>
</dbReference>
<keyword evidence="4 12" id="KW-0479">Metal-binding</keyword>
<dbReference type="AlphaFoldDB" id="Q0JRM9"/>
<comment type="cofactor">
    <cofactor evidence="12">
        <name>Zn(2+)</name>
        <dbReference type="ChEBI" id="CHEBI:29105"/>
    </cofactor>
    <text evidence="12">Binds 1 zinc ion per subunit.</text>
</comment>
<feature type="region of interest" description="Disordered" evidence="14">
    <location>
        <begin position="90"/>
        <end position="141"/>
    </location>
</feature>
<dbReference type="Pfam" id="PF07710">
    <property type="entry name" value="P53_tetramer"/>
    <property type="match status" value="1"/>
</dbReference>
<evidence type="ECO:0000256" key="2">
    <source>
        <dbReference type="ARBA" id="ARBA00006167"/>
    </source>
</evidence>
<dbReference type="InterPro" id="IPR012346">
    <property type="entry name" value="p53/RUNT-type_TF_DNA-bd_sf"/>
</dbReference>
<dbReference type="InterPro" id="IPR013872">
    <property type="entry name" value="p53_transactivation_domain"/>
</dbReference>
<feature type="binding site" evidence="12">
    <location>
        <position position="281"/>
    </location>
    <ligand>
        <name>Zn(2+)</name>
        <dbReference type="ChEBI" id="CHEBI:29105"/>
    </ligand>
</feature>
<keyword evidence="7" id="KW-0805">Transcription regulation</keyword>
<keyword evidence="3" id="KW-0053">Apoptosis</keyword>
<dbReference type="GO" id="GO:0000981">
    <property type="term" value="F:DNA-binding transcription factor activity, RNA polymerase II-specific"/>
    <property type="evidence" value="ECO:0007669"/>
    <property type="project" value="TreeGrafter"/>
</dbReference>
<sequence>MSQLSATSTPPNPPMSQDTFDYLWNTLGECTENGEYTHISSKDLDYQYHDNEGETATFQVERFQIQNHAADASINELVSKLNPIIAQTTTASGMSPDSQTQIIGSSASSPYHDGVVTSPPPYSPHTNMQSPSPTVPSNTNYPGDFNFEISFAQPSKETKSTTWTYSESLKKLYVRMATTCPVRFRAQRTPPVGSIIRAMPIFMKPEHVQEVVKRCPNHATSKGHNESHPAPTHLVRCEHKLARYHEDSYTSRQSVIIPHEIPQAGSEWVTNLFQFMCLGSCVGGPNRRPIQIVFTLEHEGKVLGRRAVEVRICACPGRDRKADEKAALPPTCKQSPKKVPQLTKLTVGTEITVAQGKKRKLQEDDAYSLTVRGRENYEILCKIRDSLELSSMVPQQQVELYRKQQGEIQRQPSQPHVISIPSNERIAQPAETPHQASLPFSPDSSNVSSSQNNQLNGDTLNAAMEAVINQAAVKEEVVPNGQTLVDNSVASWLTSIGLSAYIDNFHEKNFLNMFQLDEFSLEDLSAMKIGTSHRNKIWKSLVEYKQANAYTSEVSQSLARNASSTSTISLSSQPSISQNSAYCPGYYEVTRYTFKHTISLTKDEAKKLKTEKPE</sequence>
<evidence type="ECO:0000256" key="10">
    <source>
        <dbReference type="ARBA" id="ARBA00023163"/>
    </source>
</evidence>
<feature type="binding site" evidence="12">
    <location>
        <position position="277"/>
    </location>
    <ligand>
        <name>Zn(2+)</name>
        <dbReference type="ChEBI" id="CHEBI:29105"/>
    </ligand>
</feature>
<dbReference type="EMBL" id="AM396936">
    <property type="protein sequence ID" value="CAL36910.1"/>
    <property type="molecule type" value="mRNA"/>
</dbReference>
<dbReference type="SMART" id="SM00454">
    <property type="entry name" value="SAM"/>
    <property type="match status" value="1"/>
</dbReference>
<evidence type="ECO:0000313" key="16">
    <source>
        <dbReference type="EMBL" id="CAL36910.1"/>
    </source>
</evidence>
<dbReference type="Pfam" id="PF00536">
    <property type="entry name" value="SAM_1"/>
    <property type="match status" value="1"/>
</dbReference>
<keyword evidence="9" id="KW-0010">Activator</keyword>
<dbReference type="SUPFAM" id="SSF47719">
    <property type="entry name" value="p53 tetramerization domain"/>
    <property type="match status" value="1"/>
</dbReference>
<dbReference type="PRINTS" id="PR00386">
    <property type="entry name" value="P53SUPPRESSR"/>
</dbReference>
<dbReference type="Gene3D" id="1.10.150.50">
    <property type="entry name" value="Transcription Factor, Ets-1"/>
    <property type="match status" value="1"/>
</dbReference>
<organism evidence="16">
    <name type="scientific">Haliotis tuberculata</name>
    <name type="common">Green ormer</name>
    <name type="synonym">Tuberculate abalone</name>
    <dbReference type="NCBI Taxonomy" id="36103"/>
    <lineage>
        <taxon>Eukaryota</taxon>
        <taxon>Metazoa</taxon>
        <taxon>Spiralia</taxon>
        <taxon>Lophotrochozoa</taxon>
        <taxon>Mollusca</taxon>
        <taxon>Gastropoda</taxon>
        <taxon>Vetigastropoda</taxon>
        <taxon>Lepetellida</taxon>
        <taxon>Haliotoidea</taxon>
        <taxon>Haliotidae</taxon>
        <taxon>Haliotis</taxon>
    </lineage>
</organism>
<dbReference type="GO" id="GO:0051262">
    <property type="term" value="P:protein tetramerization"/>
    <property type="evidence" value="ECO:0007669"/>
    <property type="project" value="InterPro"/>
</dbReference>
<evidence type="ECO:0000256" key="7">
    <source>
        <dbReference type="ARBA" id="ARBA00023015"/>
    </source>
</evidence>
<evidence type="ECO:0000256" key="12">
    <source>
        <dbReference type="PIRSR" id="PIRSR602117-1"/>
    </source>
</evidence>